<dbReference type="InterPro" id="IPR001214">
    <property type="entry name" value="SET_dom"/>
</dbReference>
<dbReference type="AlphaFoldDB" id="A0A9W6U2G6"/>
<evidence type="ECO:0000256" key="2">
    <source>
        <dbReference type="ARBA" id="ARBA00022454"/>
    </source>
</evidence>
<dbReference type="OrthoDB" id="308383at2759"/>
<organism evidence="10 11">
    <name type="scientific">Phytophthora fragariaefolia</name>
    <dbReference type="NCBI Taxonomy" id="1490495"/>
    <lineage>
        <taxon>Eukaryota</taxon>
        <taxon>Sar</taxon>
        <taxon>Stramenopiles</taxon>
        <taxon>Oomycota</taxon>
        <taxon>Peronosporomycetes</taxon>
        <taxon>Peronosporales</taxon>
        <taxon>Peronosporaceae</taxon>
        <taxon>Phytophthora</taxon>
    </lineage>
</organism>
<sequence length="368" mass="40799">MDLSDEENTPPNVPEPSHFDGHKTGTQDTTVALWLSPDRVKKRSESSPPAPAKPAVSPSPLHLRAASPTTSSPVLLGTPPRAPPRPRTDKTRNLSHQDDRRARREAAAPYTRSRATPKADHSFIESRVAVRTVSDETSRPRTESARSDDVFVPARWPFGVIHLREHFNPLATVFPAILHFGLCGCWNPCRMTTCRNARVNIYCNLNCCSYEGKCGNGLDDSGKVLLGRNVRTRQLGVVDAEDTSAGEVLGQYLGEMEHLAVSRAGCPRNGGYRLLLKQRPEKPAYPIRAVINAERMGSLMRFVNHSCKPVAHFIEVANGRRTTVVVATTQDIRRGREVTVDYGDDLWFVGRCQLPGCVHRDIQDDQDP</sequence>
<comment type="caution">
    <text evidence="10">The sequence shown here is derived from an EMBL/GenBank/DDBJ whole genome shotgun (WGS) entry which is preliminary data.</text>
</comment>
<dbReference type="GO" id="GO:0008168">
    <property type="term" value="F:methyltransferase activity"/>
    <property type="evidence" value="ECO:0007669"/>
    <property type="project" value="UniProtKB-KW"/>
</dbReference>
<keyword evidence="7" id="KW-0862">Zinc</keyword>
<feature type="compositionally biased region" description="Basic and acidic residues" evidence="8">
    <location>
        <begin position="86"/>
        <end position="106"/>
    </location>
</feature>
<dbReference type="Gene3D" id="2.170.270.10">
    <property type="entry name" value="SET domain"/>
    <property type="match status" value="1"/>
</dbReference>
<keyword evidence="2" id="KW-0158">Chromosome</keyword>
<evidence type="ECO:0000313" key="11">
    <source>
        <dbReference type="Proteomes" id="UP001165121"/>
    </source>
</evidence>
<keyword evidence="4" id="KW-0808">Transferase</keyword>
<reference evidence="10" key="1">
    <citation type="submission" date="2023-04" db="EMBL/GenBank/DDBJ databases">
        <title>Phytophthora fragariaefolia NBRC 109709.</title>
        <authorList>
            <person name="Ichikawa N."/>
            <person name="Sato H."/>
            <person name="Tonouchi N."/>
        </authorList>
    </citation>
    <scope>NUCLEOTIDE SEQUENCE</scope>
    <source>
        <strain evidence="10">NBRC 109709</strain>
    </source>
</reference>
<dbReference type="Pfam" id="PF00856">
    <property type="entry name" value="SET"/>
    <property type="match status" value="1"/>
</dbReference>
<dbReference type="SUPFAM" id="SSF82199">
    <property type="entry name" value="SET domain"/>
    <property type="match status" value="1"/>
</dbReference>
<evidence type="ECO:0000256" key="3">
    <source>
        <dbReference type="ARBA" id="ARBA00022603"/>
    </source>
</evidence>
<dbReference type="Proteomes" id="UP001165121">
    <property type="component" value="Unassembled WGS sequence"/>
</dbReference>
<dbReference type="GO" id="GO:0046872">
    <property type="term" value="F:metal ion binding"/>
    <property type="evidence" value="ECO:0007669"/>
    <property type="project" value="UniProtKB-KW"/>
</dbReference>
<accession>A0A9W6U2G6</accession>
<name>A0A9W6U2G6_9STRA</name>
<evidence type="ECO:0000256" key="6">
    <source>
        <dbReference type="ARBA" id="ARBA00022723"/>
    </source>
</evidence>
<keyword evidence="5" id="KW-0949">S-adenosyl-L-methionine</keyword>
<feature type="region of interest" description="Disordered" evidence="8">
    <location>
        <begin position="1"/>
        <end position="123"/>
    </location>
</feature>
<evidence type="ECO:0000256" key="4">
    <source>
        <dbReference type="ARBA" id="ARBA00022679"/>
    </source>
</evidence>
<evidence type="ECO:0000256" key="7">
    <source>
        <dbReference type="ARBA" id="ARBA00022833"/>
    </source>
</evidence>
<dbReference type="PROSITE" id="PS50280">
    <property type="entry name" value="SET"/>
    <property type="match status" value="1"/>
</dbReference>
<dbReference type="GO" id="GO:0032259">
    <property type="term" value="P:methylation"/>
    <property type="evidence" value="ECO:0007669"/>
    <property type="project" value="UniProtKB-KW"/>
</dbReference>
<dbReference type="GO" id="GO:0005694">
    <property type="term" value="C:chromosome"/>
    <property type="evidence" value="ECO:0007669"/>
    <property type="project" value="UniProtKB-SubCell"/>
</dbReference>
<evidence type="ECO:0000256" key="5">
    <source>
        <dbReference type="ARBA" id="ARBA00022691"/>
    </source>
</evidence>
<dbReference type="PANTHER" id="PTHR46223">
    <property type="entry name" value="HISTONE-LYSINE N-METHYLTRANSFERASE SUV39H"/>
    <property type="match status" value="1"/>
</dbReference>
<dbReference type="SMART" id="SM00317">
    <property type="entry name" value="SET"/>
    <property type="match status" value="1"/>
</dbReference>
<evidence type="ECO:0000256" key="1">
    <source>
        <dbReference type="ARBA" id="ARBA00004286"/>
    </source>
</evidence>
<comment type="subcellular location">
    <subcellularLocation>
        <location evidence="1">Chromosome</location>
    </subcellularLocation>
</comment>
<dbReference type="EMBL" id="BSXT01000315">
    <property type="protein sequence ID" value="GMF24221.1"/>
    <property type="molecule type" value="Genomic_DNA"/>
</dbReference>
<evidence type="ECO:0000313" key="10">
    <source>
        <dbReference type="EMBL" id="GMF24221.1"/>
    </source>
</evidence>
<feature type="domain" description="SET" evidence="9">
    <location>
        <begin position="214"/>
        <end position="343"/>
    </location>
</feature>
<dbReference type="InterPro" id="IPR050973">
    <property type="entry name" value="H3K9_Histone-Lys_N-MTase"/>
</dbReference>
<dbReference type="PANTHER" id="PTHR46223:SF3">
    <property type="entry name" value="HISTONE-LYSINE N-METHYLTRANSFERASE SET-23"/>
    <property type="match status" value="1"/>
</dbReference>
<gene>
    <name evidence="10" type="ORF">Pfra01_000402700</name>
</gene>
<proteinExistence type="predicted"/>
<evidence type="ECO:0000259" key="9">
    <source>
        <dbReference type="PROSITE" id="PS50280"/>
    </source>
</evidence>
<dbReference type="InterPro" id="IPR046341">
    <property type="entry name" value="SET_dom_sf"/>
</dbReference>
<evidence type="ECO:0000256" key="8">
    <source>
        <dbReference type="SAM" id="MobiDB-lite"/>
    </source>
</evidence>
<keyword evidence="6" id="KW-0479">Metal-binding</keyword>
<keyword evidence="11" id="KW-1185">Reference proteome</keyword>
<protein>
    <submittedName>
        <fullName evidence="10">Unnamed protein product</fullName>
    </submittedName>
</protein>
<keyword evidence="3" id="KW-0489">Methyltransferase</keyword>